<dbReference type="EMBL" id="QPMM01000004">
    <property type="protein sequence ID" value="RFS23492.1"/>
    <property type="molecule type" value="Genomic_DNA"/>
</dbReference>
<evidence type="ECO:0000256" key="1">
    <source>
        <dbReference type="SAM" id="SignalP"/>
    </source>
</evidence>
<protein>
    <submittedName>
        <fullName evidence="2">Uncharacterized protein</fullName>
    </submittedName>
</protein>
<comment type="caution">
    <text evidence="2">The sequence shown here is derived from an EMBL/GenBank/DDBJ whole genome shotgun (WGS) entry which is preliminary data.</text>
</comment>
<dbReference type="RefSeq" id="WP_116975683.1">
    <property type="nucleotide sequence ID" value="NZ_QPMM01000004.1"/>
</dbReference>
<dbReference type="Proteomes" id="UP000260644">
    <property type="component" value="Unassembled WGS sequence"/>
</dbReference>
<feature type="chain" id="PRO_5017735905" evidence="1">
    <location>
        <begin position="30"/>
        <end position="146"/>
    </location>
</feature>
<dbReference type="PROSITE" id="PS51257">
    <property type="entry name" value="PROKAR_LIPOPROTEIN"/>
    <property type="match status" value="1"/>
</dbReference>
<organism evidence="2 3">
    <name type="scientific">Chitinophaga silvatica</name>
    <dbReference type="NCBI Taxonomy" id="2282649"/>
    <lineage>
        <taxon>Bacteria</taxon>
        <taxon>Pseudomonadati</taxon>
        <taxon>Bacteroidota</taxon>
        <taxon>Chitinophagia</taxon>
        <taxon>Chitinophagales</taxon>
        <taxon>Chitinophagaceae</taxon>
        <taxon>Chitinophaga</taxon>
    </lineage>
</organism>
<feature type="signal peptide" evidence="1">
    <location>
        <begin position="1"/>
        <end position="29"/>
    </location>
</feature>
<reference evidence="2 3" key="1">
    <citation type="submission" date="2018-07" db="EMBL/GenBank/DDBJ databases">
        <title>Chitinophaga K2CV101002-2 sp. nov., isolated from a monsoon evergreen broad-leaved forest soil.</title>
        <authorList>
            <person name="Lv Y."/>
        </authorList>
    </citation>
    <scope>NUCLEOTIDE SEQUENCE [LARGE SCALE GENOMIC DNA]</scope>
    <source>
        <strain evidence="2 3">GDMCC 1.1288</strain>
    </source>
</reference>
<evidence type="ECO:0000313" key="2">
    <source>
        <dbReference type="EMBL" id="RFS23492.1"/>
    </source>
</evidence>
<accession>A0A3E1YBR2</accession>
<gene>
    <name evidence="2" type="ORF">DVR12_10795</name>
</gene>
<name>A0A3E1YBR2_9BACT</name>
<evidence type="ECO:0000313" key="3">
    <source>
        <dbReference type="Proteomes" id="UP000260644"/>
    </source>
</evidence>
<dbReference type="OrthoDB" id="9861934at2"/>
<keyword evidence="1" id="KW-0732">Signal</keyword>
<keyword evidence="3" id="KW-1185">Reference proteome</keyword>
<proteinExistence type="predicted"/>
<sequence>MHFRAVRKRTRNCILIFIASLYGCRTGNAAMTSDARGYIEKCADSINNIIKYPDSPLPYFLSNACLDYEKQYWRNIHNPLQIRKEIIDRVKNAKAIEYVLNYGDQRIAEKCERQSNFGGGLVYYKIEMLNKSFADLLQERLTQIRK</sequence>
<dbReference type="AlphaFoldDB" id="A0A3E1YBR2"/>